<dbReference type="STRING" id="590998.Celf_3187"/>
<organism evidence="8 9">
    <name type="scientific">Cellulomonas fimi (strain ATCC 484 / DSM 20113 / JCM 1341 / CCUG 24087 / LMG 16345 / NBRC 15513 / NCIMB 8980 / NCTC 7547 / NRS-133)</name>
    <dbReference type="NCBI Taxonomy" id="590998"/>
    <lineage>
        <taxon>Bacteria</taxon>
        <taxon>Bacillati</taxon>
        <taxon>Actinomycetota</taxon>
        <taxon>Actinomycetes</taxon>
        <taxon>Micrococcales</taxon>
        <taxon>Cellulomonadaceae</taxon>
        <taxon>Cellulomonas</taxon>
    </lineage>
</organism>
<keyword evidence="5 6" id="KW-0720">Serine protease</keyword>
<dbReference type="EC" id="3.4.21.-" evidence="6"/>
<sequence>MPASKKKPADLGGAGLYPPHLEDLPGSETRDAGARVAYAEVLRSICGATDDSQDVEQYDGTLGVTVGFVNAHERPVVQVQWNDNLAATFTNPGNVSGVRWGTGTLIGPDLVLTCGHLFDPDPNGWTIPRQNGTSTPLSPQQAATAMHVNLNFQEDSTGTLQAEQSFAITQLVEYRLGGLDMALFRVAGSPGNTFGWSEFGTTNAAVGDMLAIIGHPAGLPKRVEAGPATQVSGSTIRYADIDTLGGNSGSGILHSPSGRVVGVHTNGGCTATGGSNSGVAIAAIVAASPTLQGLTPSSSTGLGLDLSTPLAADVGGTFLAADTAAASDTGIQDVIGTPIAQDLATTIAADTATPKIQDLVGTPLSQDLGTAHAADTIGTARIQDHIGTPLTLDVATPVHRDNLTSLAHDTHVALDAGTPVAIDSGAADQPGTVTAADVGIWPPGGTVVNPVNPGLTGGLVGGQRPFVQAGPYISLGQDDTAETVLGAVLAELEALIATQAQALASLQALYATLAGDADLTGPV</sequence>
<comment type="similarity">
    <text evidence="1 6">Belongs to the peptidase S1B family.</text>
</comment>
<dbReference type="InterPro" id="IPR043504">
    <property type="entry name" value="Peptidase_S1_PA_chymotrypsin"/>
</dbReference>
<evidence type="ECO:0000256" key="5">
    <source>
        <dbReference type="ARBA" id="ARBA00022825"/>
    </source>
</evidence>
<dbReference type="EMBL" id="CP002666">
    <property type="protein sequence ID" value="AEE47301.1"/>
    <property type="molecule type" value="Genomic_DNA"/>
</dbReference>
<dbReference type="GO" id="GO:0008236">
    <property type="term" value="F:serine-type peptidase activity"/>
    <property type="evidence" value="ECO:0007669"/>
    <property type="project" value="UniProtKB-KW"/>
</dbReference>
<keyword evidence="3" id="KW-0732">Signal</keyword>
<dbReference type="eggNOG" id="COG3591">
    <property type="taxonomic scope" value="Bacteria"/>
</dbReference>
<dbReference type="Proteomes" id="UP000008460">
    <property type="component" value="Chromosome"/>
</dbReference>
<dbReference type="KEGG" id="cfi:Celf_3187"/>
<reference evidence="8 9" key="1">
    <citation type="submission" date="2011-04" db="EMBL/GenBank/DDBJ databases">
        <title>Complete sequence of Cellulomonas fimi ATCC 484.</title>
        <authorList>
            <consortium name="US DOE Joint Genome Institute"/>
            <person name="Lucas S."/>
            <person name="Han J."/>
            <person name="Lapidus A."/>
            <person name="Cheng J.-F."/>
            <person name="Goodwin L."/>
            <person name="Pitluck S."/>
            <person name="Peters L."/>
            <person name="Chertkov O."/>
            <person name="Detter J.C."/>
            <person name="Han C."/>
            <person name="Tapia R."/>
            <person name="Land M."/>
            <person name="Hauser L."/>
            <person name="Kyrpides N."/>
            <person name="Ivanova N."/>
            <person name="Ovchinnikova G."/>
            <person name="Pagani I."/>
            <person name="Mead D."/>
            <person name="Brumm P."/>
            <person name="Woyke T."/>
        </authorList>
    </citation>
    <scope>NUCLEOTIDE SEQUENCE [LARGE SCALE GENOMIC DNA]</scope>
    <source>
        <strain evidence="9">ATCC 484 / DSM 20113 / JCM 1341 / NBRC 15513 / NCIMB 8980 / NCTC 7547</strain>
    </source>
</reference>
<evidence type="ECO:0000256" key="3">
    <source>
        <dbReference type="ARBA" id="ARBA00022729"/>
    </source>
</evidence>
<dbReference type="InterPro" id="IPR009003">
    <property type="entry name" value="Peptidase_S1_PA"/>
</dbReference>
<proteinExistence type="inferred from homology"/>
<dbReference type="Gene3D" id="2.40.10.10">
    <property type="entry name" value="Trypsin-like serine proteases"/>
    <property type="match status" value="2"/>
</dbReference>
<dbReference type="AlphaFoldDB" id="F4H0D2"/>
<keyword evidence="2 6" id="KW-0645">Protease</keyword>
<keyword evidence="9" id="KW-1185">Reference proteome</keyword>
<dbReference type="RefSeq" id="WP_013772325.1">
    <property type="nucleotide sequence ID" value="NC_015514.1"/>
</dbReference>
<evidence type="ECO:0000313" key="8">
    <source>
        <dbReference type="EMBL" id="AEE47301.1"/>
    </source>
</evidence>
<gene>
    <name evidence="8" type="ordered locus">Celf_3187</name>
</gene>
<protein>
    <recommendedName>
        <fullName evidence="6">Serine protease</fullName>
        <ecNumber evidence="6">3.4.21.-</ecNumber>
    </recommendedName>
</protein>
<evidence type="ECO:0000313" key="9">
    <source>
        <dbReference type="Proteomes" id="UP000008460"/>
    </source>
</evidence>
<accession>F4H0D2</accession>
<dbReference type="Pfam" id="PF13365">
    <property type="entry name" value="Trypsin_2"/>
    <property type="match status" value="1"/>
</dbReference>
<evidence type="ECO:0000256" key="1">
    <source>
        <dbReference type="ARBA" id="ARBA00008764"/>
    </source>
</evidence>
<name>F4H0D2_CELFA</name>
<feature type="region of interest" description="Disordered" evidence="7">
    <location>
        <begin position="1"/>
        <end position="28"/>
    </location>
</feature>
<dbReference type="HOGENOM" id="CLU_520426_0_0_11"/>
<evidence type="ECO:0000256" key="2">
    <source>
        <dbReference type="ARBA" id="ARBA00022670"/>
    </source>
</evidence>
<evidence type="ECO:0000256" key="6">
    <source>
        <dbReference type="RuleBase" id="RU004296"/>
    </source>
</evidence>
<evidence type="ECO:0000256" key="7">
    <source>
        <dbReference type="SAM" id="MobiDB-lite"/>
    </source>
</evidence>
<keyword evidence="4 6" id="KW-0378">Hydrolase</keyword>
<dbReference type="GO" id="GO:0006508">
    <property type="term" value="P:proteolysis"/>
    <property type="evidence" value="ECO:0007669"/>
    <property type="project" value="UniProtKB-KW"/>
</dbReference>
<evidence type="ECO:0000256" key="4">
    <source>
        <dbReference type="ARBA" id="ARBA00022801"/>
    </source>
</evidence>
<dbReference type="InterPro" id="IPR008256">
    <property type="entry name" value="Peptidase_S1B"/>
</dbReference>
<dbReference type="SUPFAM" id="SSF50494">
    <property type="entry name" value="Trypsin-like serine proteases"/>
    <property type="match status" value="1"/>
</dbReference>
<dbReference type="PRINTS" id="PR00839">
    <property type="entry name" value="V8PROTEASE"/>
</dbReference>